<dbReference type="AlphaFoldDB" id="A0A5N0T740"/>
<evidence type="ECO:0000313" key="3">
    <source>
        <dbReference type="Proteomes" id="UP000325372"/>
    </source>
</evidence>
<evidence type="ECO:0000256" key="1">
    <source>
        <dbReference type="SAM" id="SignalP"/>
    </source>
</evidence>
<keyword evidence="1" id="KW-0732">Signal</keyword>
<reference evidence="2 3" key="1">
    <citation type="submission" date="2019-09" db="EMBL/GenBank/DDBJ databases">
        <title>Wenzhouxiangella sp. Genome sequencing and assembly.</title>
        <authorList>
            <person name="Zhang R."/>
        </authorList>
    </citation>
    <scope>NUCLEOTIDE SEQUENCE [LARGE SCALE GENOMIC DNA]</scope>
    <source>
        <strain evidence="2 3">W260</strain>
    </source>
</reference>
<feature type="chain" id="PRO_5024464470" evidence="1">
    <location>
        <begin position="25"/>
        <end position="412"/>
    </location>
</feature>
<sequence>MMKHMSTACIAALLLTVVASAPQADPGQPPHLSELDASEWTEVEQAFELAYEQWDAGFTAELATSGDPSLRVMGLYMLAIVEHAGGVPLGTLPHGRDIRALAETPGMTNDATWVAAKICGESCLSERMIDILADAEPGNGAVIVLDLQRHRAQDPINWLNNPGVRERLLSLSSSDRFDAHPLAQLAKLQTALEKYLHANPFPPMPKGVGDMSGAAAWLELLTHSVLSMSFPTWVLVEACRVGVDTEDDAVVNACRHAAGLMIAGSTEPERHTGRHIERILDHPEPDSETRERWQRELMGRTWAKGCLSSFQSNEKALLAAITPKDAYQWARDGLQLGSLEASFNLATTLHDRYLGALTVDPSECRRFERLTHGQIDRIFHDGEQSYSVRWEQAFIRMEALENAGELETLGDR</sequence>
<evidence type="ECO:0000313" key="2">
    <source>
        <dbReference type="EMBL" id="KAA9130304.1"/>
    </source>
</evidence>
<accession>A0A5N0T740</accession>
<comment type="caution">
    <text evidence="2">The sequence shown here is derived from an EMBL/GenBank/DDBJ whole genome shotgun (WGS) entry which is preliminary data.</text>
</comment>
<protein>
    <submittedName>
        <fullName evidence="2">Uncharacterized protein</fullName>
    </submittedName>
</protein>
<feature type="signal peptide" evidence="1">
    <location>
        <begin position="1"/>
        <end position="24"/>
    </location>
</feature>
<dbReference type="EMBL" id="VYXP01000008">
    <property type="protein sequence ID" value="KAA9130304.1"/>
    <property type="molecule type" value="Genomic_DNA"/>
</dbReference>
<organism evidence="2 3">
    <name type="scientific">Marinihelvus fidelis</name>
    <dbReference type="NCBI Taxonomy" id="2613842"/>
    <lineage>
        <taxon>Bacteria</taxon>
        <taxon>Pseudomonadati</taxon>
        <taxon>Pseudomonadota</taxon>
        <taxon>Gammaproteobacteria</taxon>
        <taxon>Chromatiales</taxon>
        <taxon>Wenzhouxiangellaceae</taxon>
        <taxon>Marinihelvus</taxon>
    </lineage>
</organism>
<proteinExistence type="predicted"/>
<gene>
    <name evidence="2" type="ORF">F3N42_13275</name>
</gene>
<keyword evidence="3" id="KW-1185">Reference proteome</keyword>
<name>A0A5N0T740_9GAMM</name>
<dbReference type="Proteomes" id="UP000325372">
    <property type="component" value="Unassembled WGS sequence"/>
</dbReference>